<evidence type="ECO:0000256" key="2">
    <source>
        <dbReference type="ARBA" id="ARBA00022723"/>
    </source>
</evidence>
<dbReference type="InterPro" id="IPR002401">
    <property type="entry name" value="Cyt_P450_E_grp-I"/>
</dbReference>
<dbReference type="EMBL" id="JAKNSF020000006">
    <property type="protein sequence ID" value="KAK7738228.1"/>
    <property type="molecule type" value="Genomic_DNA"/>
</dbReference>
<dbReference type="Proteomes" id="UP001430848">
    <property type="component" value="Unassembled WGS sequence"/>
</dbReference>
<dbReference type="PRINTS" id="PR00385">
    <property type="entry name" value="P450"/>
</dbReference>
<reference evidence="4 5" key="1">
    <citation type="submission" date="2024-02" db="EMBL/GenBank/DDBJ databases">
        <title>De novo assembly and annotation of 12 fungi associated with fruit tree decline syndrome in Ontario, Canada.</title>
        <authorList>
            <person name="Sulman M."/>
            <person name="Ellouze W."/>
            <person name="Ilyukhin E."/>
        </authorList>
    </citation>
    <scope>NUCLEOTIDE SEQUENCE [LARGE SCALE GENOMIC DNA]</scope>
    <source>
        <strain evidence="4 5">M169</strain>
    </source>
</reference>
<evidence type="ECO:0008006" key="6">
    <source>
        <dbReference type="Google" id="ProtNLM"/>
    </source>
</evidence>
<name>A0ABR1PKH7_DIAER</name>
<evidence type="ECO:0000256" key="1">
    <source>
        <dbReference type="ARBA" id="ARBA00022617"/>
    </source>
</evidence>
<dbReference type="InterPro" id="IPR050121">
    <property type="entry name" value="Cytochrome_P450_monoxygenase"/>
</dbReference>
<dbReference type="PANTHER" id="PTHR24305">
    <property type="entry name" value="CYTOCHROME P450"/>
    <property type="match status" value="1"/>
</dbReference>
<evidence type="ECO:0000313" key="5">
    <source>
        <dbReference type="Proteomes" id="UP001430848"/>
    </source>
</evidence>
<dbReference type="PANTHER" id="PTHR24305:SF226">
    <property type="entry name" value="CYTOCHROME P450 MONOOXYGENASE"/>
    <property type="match status" value="1"/>
</dbReference>
<dbReference type="SUPFAM" id="SSF48264">
    <property type="entry name" value="Cytochrome P450"/>
    <property type="match status" value="1"/>
</dbReference>
<keyword evidence="1" id="KW-0349">Heme</keyword>
<keyword evidence="2" id="KW-0479">Metal-binding</keyword>
<dbReference type="Gene3D" id="1.10.630.10">
    <property type="entry name" value="Cytochrome P450"/>
    <property type="match status" value="1"/>
</dbReference>
<evidence type="ECO:0000256" key="3">
    <source>
        <dbReference type="ARBA" id="ARBA00023004"/>
    </source>
</evidence>
<sequence length="434" mass="48764">MANIYNNDRVTKSRVYLLTLQANGVDSIFNCLDRERHRSKRKLISKVVSDRSVRLFEPTMREQVRVFLGQLLAASQERNSKPVNMTERCKRLSLDIIGLLAFGFPLNTQTDETYRFIIKGIAFGNYRSNSFMQFPGLKNRVLDPVLHALTRKGRIGYLKALERMISTRLAMDKDAKVDFYSFIADQIETGRPDSIRLTELWSEAVFFFPAGGDTTATGLAALFFYLSRYPEAYRILAEEVRGVFADADEIRGSKLSDCHYLRACFDEALRLSPPVSGTLWYELAEGERQKGSPLIIDGHVIPLDTLVGVNIYSLHHNEVYFPDPFTFKPERWLDNANAAVRETSAAFVAFATGSRGCAGKSMAYLEAGLVVASTLWYFDFETAPGPAGTAGGGNSGNGIGRQREKEFQLYDGFTASHDGPNLVFRPRGDYWKEL</sequence>
<keyword evidence="3" id="KW-0408">Iron</keyword>
<keyword evidence="5" id="KW-1185">Reference proteome</keyword>
<dbReference type="Pfam" id="PF00067">
    <property type="entry name" value="p450"/>
    <property type="match status" value="1"/>
</dbReference>
<accession>A0ABR1PKH7</accession>
<comment type="caution">
    <text evidence="4">The sequence shown here is derived from an EMBL/GenBank/DDBJ whole genome shotgun (WGS) entry which is preliminary data.</text>
</comment>
<gene>
    <name evidence="4" type="ORF">SLS63_002562</name>
</gene>
<dbReference type="InterPro" id="IPR036396">
    <property type="entry name" value="Cyt_P450_sf"/>
</dbReference>
<dbReference type="InterPro" id="IPR001128">
    <property type="entry name" value="Cyt_P450"/>
</dbReference>
<dbReference type="PRINTS" id="PR00463">
    <property type="entry name" value="EP450I"/>
</dbReference>
<proteinExistence type="predicted"/>
<protein>
    <recommendedName>
        <fullName evidence="6">Benzoate 4-monooxygenase cytochrome P450</fullName>
    </recommendedName>
</protein>
<organism evidence="4 5">
    <name type="scientific">Diaporthe eres</name>
    <name type="common">Phomopsis oblonga</name>
    <dbReference type="NCBI Taxonomy" id="83184"/>
    <lineage>
        <taxon>Eukaryota</taxon>
        <taxon>Fungi</taxon>
        <taxon>Dikarya</taxon>
        <taxon>Ascomycota</taxon>
        <taxon>Pezizomycotina</taxon>
        <taxon>Sordariomycetes</taxon>
        <taxon>Sordariomycetidae</taxon>
        <taxon>Diaporthales</taxon>
        <taxon>Diaporthaceae</taxon>
        <taxon>Diaporthe</taxon>
        <taxon>Diaporthe eres species complex</taxon>
    </lineage>
</organism>
<evidence type="ECO:0000313" key="4">
    <source>
        <dbReference type="EMBL" id="KAK7738228.1"/>
    </source>
</evidence>